<evidence type="ECO:0000313" key="1">
    <source>
        <dbReference type="EMBL" id="OUP49527.1"/>
    </source>
</evidence>
<dbReference type="RefSeq" id="WP_206396749.1">
    <property type="nucleotide sequence ID" value="NZ_NFKK01000040.1"/>
</dbReference>
<accession>A0A1Y4KY80</accession>
<name>A0A1Y4KY80_9FIRM</name>
<feature type="non-terminal residue" evidence="1">
    <location>
        <position position="1"/>
    </location>
</feature>
<dbReference type="EMBL" id="NFKK01000040">
    <property type="protein sequence ID" value="OUP49527.1"/>
    <property type="molecule type" value="Genomic_DNA"/>
</dbReference>
<evidence type="ECO:0000313" key="2">
    <source>
        <dbReference type="Proteomes" id="UP000195897"/>
    </source>
</evidence>
<sequence>GQMIFMTGFARGRKRKTKMHEYSKHAIRKIRAALDSVSPDPALITLTYRDPESIRCINEMRQRVTDFIQRAGCNRDIPWIATCDVLRDGTEVHHHVVTQGLIFVDRDFIARCWEYGLVDFTDTSDCVDLALYLSKCVYVFGHYQGRAL</sequence>
<protein>
    <submittedName>
        <fullName evidence="1">Uncharacterized protein</fullName>
    </submittedName>
</protein>
<comment type="caution">
    <text evidence="1">The sequence shown here is derived from an EMBL/GenBank/DDBJ whole genome shotgun (WGS) entry which is preliminary data.</text>
</comment>
<proteinExistence type="predicted"/>
<organism evidence="1 2">
    <name type="scientific">Butyricicoccus pullicaecorum</name>
    <dbReference type="NCBI Taxonomy" id="501571"/>
    <lineage>
        <taxon>Bacteria</taxon>
        <taxon>Bacillati</taxon>
        <taxon>Bacillota</taxon>
        <taxon>Clostridia</taxon>
        <taxon>Eubacteriales</taxon>
        <taxon>Butyricicoccaceae</taxon>
        <taxon>Butyricicoccus</taxon>
    </lineage>
</organism>
<gene>
    <name evidence="1" type="ORF">B5F17_14360</name>
</gene>
<dbReference type="AlphaFoldDB" id="A0A1Y4KY80"/>
<reference evidence="2" key="1">
    <citation type="submission" date="2017-04" db="EMBL/GenBank/DDBJ databases">
        <title>Function of individual gut microbiota members based on whole genome sequencing of pure cultures obtained from chicken caecum.</title>
        <authorList>
            <person name="Medvecky M."/>
            <person name="Cejkova D."/>
            <person name="Polansky O."/>
            <person name="Karasova D."/>
            <person name="Kubasova T."/>
            <person name="Cizek A."/>
            <person name="Rychlik I."/>
        </authorList>
    </citation>
    <scope>NUCLEOTIDE SEQUENCE [LARGE SCALE GENOMIC DNA]</scope>
    <source>
        <strain evidence="2">An180</strain>
    </source>
</reference>
<dbReference type="Proteomes" id="UP000195897">
    <property type="component" value="Unassembled WGS sequence"/>
</dbReference>